<dbReference type="GO" id="GO:0005737">
    <property type="term" value="C:cytoplasm"/>
    <property type="evidence" value="ECO:0007669"/>
    <property type="project" value="UniProtKB-SubCell"/>
</dbReference>
<feature type="binding site" evidence="5">
    <location>
        <position position="317"/>
    </location>
    <ligand>
        <name>substrate</name>
    </ligand>
</feature>
<dbReference type="Pfam" id="PF00206">
    <property type="entry name" value="Lyase_1"/>
    <property type="match status" value="1"/>
</dbReference>
<keyword evidence="5" id="KW-0963">Cytoplasm</keyword>
<feature type="binding site" evidence="5">
    <location>
        <begin position="137"/>
        <end position="139"/>
    </location>
    <ligand>
        <name>substrate</name>
    </ligand>
</feature>
<sequence>MEFRVEKDTIGEIQVPADKFWGAQTQRSRENFPIGSERMPKEIVYAFALLKKSAAKANYDLGLLEKDKSDAIGYAADQITSGELDDHFPLVVWQTGSGTQSNMNVNEVIAFVGNKWLEEQGKEVRLHPNDDVNKSQSSNDTYPTALHIAAVTQLEDTVLPALNQLKKTLKEKSDAYQDIVKIGRTHLQDATPLTLGQEISGWHRMLEKSEQMIKTSIPFVQELAIGGTAVGTGLNAHPEFSEKVCKELSEATGKDFSSAVNKFHALTSHDEIVYAHGALKGLAADMMKIANDVRWLASGPRCGIGEIEIPANEPGSSIMPGKVNPTQSEAVTMVAVQVMGNDAAIGFAASQGNFELNVFKPVIAYNFIQSAQLLADSMLSFNDRCAVGLEPNREKIAKNLQDSLMLVTALNPHIGYENAAKIAKTAFAENTTLKEAAIASGLLTEEQFDSYIKPEEMTYPK</sequence>
<feature type="active site" description="Proton donor/acceptor" evidence="5">
    <location>
        <position position="186"/>
    </location>
</feature>
<dbReference type="InterPro" id="IPR022761">
    <property type="entry name" value="Fumarate_lyase_N"/>
</dbReference>
<dbReference type="GO" id="GO:0008797">
    <property type="term" value="F:aspartate ammonia-lyase activity"/>
    <property type="evidence" value="ECO:0007669"/>
    <property type="project" value="UniProtKB-EC"/>
</dbReference>
<dbReference type="NCBIfam" id="NF008909">
    <property type="entry name" value="PRK12273.1"/>
    <property type="match status" value="1"/>
</dbReference>
<comment type="similarity">
    <text evidence="2 5">Belongs to the class-II fumarase/aspartase family. Fumarase subfamily.</text>
</comment>
<dbReference type="PANTHER" id="PTHR11444">
    <property type="entry name" value="ASPARTATEAMMONIA/ARGININOSUCCINATE/ADENYLOSUCCINATE LYASE"/>
    <property type="match status" value="1"/>
</dbReference>
<feature type="binding site" evidence="5">
    <location>
        <begin position="322"/>
        <end position="324"/>
    </location>
    <ligand>
        <name>substrate</name>
    </ligand>
</feature>
<dbReference type="Gene3D" id="1.10.275.10">
    <property type="entry name" value="Fumarase/aspartase (N-terminal domain)"/>
    <property type="match status" value="1"/>
</dbReference>
<comment type="catalytic activity">
    <reaction evidence="5">
        <text>(S)-malate = fumarate + H2O</text>
        <dbReference type="Rhea" id="RHEA:12460"/>
        <dbReference type="ChEBI" id="CHEBI:15377"/>
        <dbReference type="ChEBI" id="CHEBI:15589"/>
        <dbReference type="ChEBI" id="CHEBI:29806"/>
        <dbReference type="EC" id="4.2.1.2"/>
    </reaction>
</comment>
<dbReference type="FunFam" id="1.10.275.10:FF:000001">
    <property type="entry name" value="Fumarate hydratase, mitochondrial"/>
    <property type="match status" value="1"/>
</dbReference>
<reference evidence="8 9" key="1">
    <citation type="submission" date="2016-10" db="EMBL/GenBank/DDBJ databases">
        <authorList>
            <person name="Varghese N."/>
            <person name="Submissions S."/>
        </authorList>
    </citation>
    <scope>NUCLEOTIDE SEQUENCE [LARGE SCALE GENOMIC DNA]</scope>
    <source>
        <strain evidence="8 9">DSM 21619</strain>
    </source>
</reference>
<proteinExistence type="inferred from homology"/>
<dbReference type="RefSeq" id="WP_093880153.1">
    <property type="nucleotide sequence ID" value="NZ_FOCD01000001.1"/>
</dbReference>
<comment type="subunit">
    <text evidence="5">Homotetramer.</text>
</comment>
<feature type="domain" description="Fumarate lyase N-terminal" evidence="6">
    <location>
        <begin position="11"/>
        <end position="340"/>
    </location>
</feature>
<feature type="binding site" evidence="5">
    <location>
        <begin position="97"/>
        <end position="99"/>
    </location>
    <ligand>
        <name>substrate</name>
    </ligand>
</feature>
<protein>
    <recommendedName>
        <fullName evidence="5">Fumarate hydratase class II</fullName>
        <shortName evidence="5">Fumarase C</shortName>
        <ecNumber evidence="5">4.2.1.2</ecNumber>
    </recommendedName>
    <alternativeName>
        <fullName evidence="5">Aerobic fumarase</fullName>
    </alternativeName>
    <alternativeName>
        <fullName evidence="5">Iron-independent fumarase</fullName>
    </alternativeName>
</protein>
<comment type="pathway">
    <text evidence="5">Carbohydrate metabolism; tricarboxylic acid cycle; (S)-malate from fumarate: step 1/1.</text>
</comment>
<dbReference type="Gene3D" id="1.20.200.10">
    <property type="entry name" value="Fumarase/aspartase (Central domain)"/>
    <property type="match status" value="1"/>
</dbReference>
<evidence type="ECO:0000256" key="4">
    <source>
        <dbReference type="ARBA" id="ARBA00023239"/>
    </source>
</evidence>
<dbReference type="InterPro" id="IPR018951">
    <property type="entry name" value="Fumarase_C_C"/>
</dbReference>
<dbReference type="PROSITE" id="PS00163">
    <property type="entry name" value="FUMARATE_LYASES"/>
    <property type="match status" value="1"/>
</dbReference>
<dbReference type="PRINTS" id="PR00149">
    <property type="entry name" value="FUMRATELYASE"/>
</dbReference>
<evidence type="ECO:0000259" key="7">
    <source>
        <dbReference type="Pfam" id="PF10415"/>
    </source>
</evidence>
<accession>A0AAX2EE74</accession>
<comment type="miscellaneous">
    <text evidence="5">There are 2 substrate-binding sites: the catalytic A site, and the non-catalytic B site that may play a role in the transfer of substrate or product between the active site and the solvent. Alternatively, the B site may bind allosteric effectors.</text>
</comment>
<evidence type="ECO:0000256" key="5">
    <source>
        <dbReference type="HAMAP-Rule" id="MF_00743"/>
    </source>
</evidence>
<dbReference type="FunFam" id="1.20.200.10:FF:000001">
    <property type="entry name" value="Fumarate hydratase, mitochondrial"/>
    <property type="match status" value="1"/>
</dbReference>
<dbReference type="Proteomes" id="UP000199735">
    <property type="component" value="Unassembled WGS sequence"/>
</dbReference>
<dbReference type="GO" id="GO:0006106">
    <property type="term" value="P:fumarate metabolic process"/>
    <property type="evidence" value="ECO:0007669"/>
    <property type="project" value="InterPro"/>
</dbReference>
<dbReference type="InterPro" id="IPR005677">
    <property type="entry name" value="Fum_hydII"/>
</dbReference>
<dbReference type="Pfam" id="PF10415">
    <property type="entry name" value="FumaraseC_C"/>
    <property type="match status" value="1"/>
</dbReference>
<keyword evidence="3 5" id="KW-0816">Tricarboxylic acid cycle</keyword>
<evidence type="ECO:0000256" key="1">
    <source>
        <dbReference type="ARBA" id="ARBA00001494"/>
    </source>
</evidence>
<name>A0AAX2EE74_9BACI</name>
<dbReference type="NCBIfam" id="TIGR00979">
    <property type="entry name" value="fumC_II"/>
    <property type="match status" value="1"/>
</dbReference>
<comment type="catalytic activity">
    <reaction evidence="1">
        <text>L-aspartate = fumarate + NH4(+)</text>
        <dbReference type="Rhea" id="RHEA:16601"/>
        <dbReference type="ChEBI" id="CHEBI:28938"/>
        <dbReference type="ChEBI" id="CHEBI:29806"/>
        <dbReference type="ChEBI" id="CHEBI:29991"/>
        <dbReference type="EC" id="4.3.1.1"/>
    </reaction>
</comment>
<comment type="caution">
    <text evidence="8">The sequence shown here is derived from an EMBL/GenBank/DDBJ whole genome shotgun (WGS) entry which is preliminary data.</text>
</comment>
<dbReference type="GO" id="GO:0006099">
    <property type="term" value="P:tricarboxylic acid cycle"/>
    <property type="evidence" value="ECO:0007669"/>
    <property type="project" value="UniProtKB-UniRule"/>
</dbReference>
<dbReference type="FunFam" id="1.10.40.30:FF:000002">
    <property type="entry name" value="Fumarate hydratase class II"/>
    <property type="match status" value="1"/>
</dbReference>
<feature type="active site" evidence="5">
    <location>
        <position position="316"/>
    </location>
</feature>
<dbReference type="InterPro" id="IPR024083">
    <property type="entry name" value="Fumarase/histidase_N"/>
</dbReference>
<dbReference type="AlphaFoldDB" id="A0AAX2EE74"/>
<dbReference type="EC" id="4.2.1.2" evidence="5"/>
<evidence type="ECO:0000313" key="8">
    <source>
        <dbReference type="EMBL" id="SEM91574.1"/>
    </source>
</evidence>
<feature type="domain" description="Fumarase C C-terminal" evidence="7">
    <location>
        <begin position="406"/>
        <end position="458"/>
    </location>
</feature>
<feature type="binding site" evidence="5">
    <location>
        <position position="185"/>
    </location>
    <ligand>
        <name>substrate</name>
    </ligand>
</feature>
<evidence type="ECO:0000313" key="9">
    <source>
        <dbReference type="Proteomes" id="UP000199735"/>
    </source>
</evidence>
<gene>
    <name evidence="5" type="primary">fumC</name>
    <name evidence="8" type="ORF">SAMN04489762_1392</name>
</gene>
<dbReference type="PRINTS" id="PR00145">
    <property type="entry name" value="ARGSUCLYASE"/>
</dbReference>
<dbReference type="GO" id="GO:0006108">
    <property type="term" value="P:malate metabolic process"/>
    <property type="evidence" value="ECO:0007669"/>
    <property type="project" value="TreeGrafter"/>
</dbReference>
<evidence type="ECO:0000256" key="2">
    <source>
        <dbReference type="ARBA" id="ARBA00009084"/>
    </source>
</evidence>
<dbReference type="InterPro" id="IPR000362">
    <property type="entry name" value="Fumarate_lyase_fam"/>
</dbReference>
<dbReference type="GO" id="GO:0004333">
    <property type="term" value="F:fumarate hydratase activity"/>
    <property type="evidence" value="ECO:0007669"/>
    <property type="project" value="UniProtKB-UniRule"/>
</dbReference>
<evidence type="ECO:0000259" key="6">
    <source>
        <dbReference type="Pfam" id="PF00206"/>
    </source>
</evidence>
<keyword evidence="4 5" id="KW-0456">Lyase</keyword>
<evidence type="ECO:0000256" key="3">
    <source>
        <dbReference type="ARBA" id="ARBA00022532"/>
    </source>
</evidence>
<dbReference type="InterPro" id="IPR020557">
    <property type="entry name" value="Fumarate_lyase_CS"/>
</dbReference>
<comment type="subcellular location">
    <subcellularLocation>
        <location evidence="5">Cytoplasm</location>
    </subcellularLocation>
</comment>
<dbReference type="SUPFAM" id="SSF48557">
    <property type="entry name" value="L-aspartase-like"/>
    <property type="match status" value="1"/>
</dbReference>
<organism evidence="8 9">
    <name type="scientific">Terribacillus saccharophilus</name>
    <dbReference type="NCBI Taxonomy" id="361277"/>
    <lineage>
        <taxon>Bacteria</taxon>
        <taxon>Bacillati</taxon>
        <taxon>Bacillota</taxon>
        <taxon>Bacilli</taxon>
        <taxon>Bacillales</taxon>
        <taxon>Bacillaceae</taxon>
        <taxon>Terribacillus</taxon>
    </lineage>
</organism>
<dbReference type="CDD" id="cd01362">
    <property type="entry name" value="Fumarase_classII"/>
    <property type="match status" value="1"/>
</dbReference>
<dbReference type="EMBL" id="FOCD01000001">
    <property type="protein sequence ID" value="SEM91574.1"/>
    <property type="molecule type" value="Genomic_DNA"/>
</dbReference>
<dbReference type="PANTHER" id="PTHR11444:SF1">
    <property type="entry name" value="FUMARATE HYDRATASE, MITOCHONDRIAL"/>
    <property type="match status" value="1"/>
</dbReference>
<feature type="binding site" description="in site B" evidence="5">
    <location>
        <begin position="127"/>
        <end position="130"/>
    </location>
    <ligand>
        <name>substrate</name>
    </ligand>
</feature>
<dbReference type="InterPro" id="IPR008948">
    <property type="entry name" value="L-Aspartase-like"/>
</dbReference>
<dbReference type="HAMAP" id="MF_00743">
    <property type="entry name" value="FumaraseC"/>
    <property type="match status" value="1"/>
</dbReference>
<dbReference type="Gene3D" id="1.10.40.30">
    <property type="entry name" value="Fumarase/aspartase (C-terminal domain)"/>
    <property type="match status" value="1"/>
</dbReference>
<comment type="function">
    <text evidence="5">Involved in the TCA cycle. Catalyzes the stereospecific interconversion of fumarate to L-malate.</text>
</comment>
<feature type="site" description="Important for catalytic activity" evidence="5">
    <location>
        <position position="329"/>
    </location>
</feature>